<dbReference type="InterPro" id="IPR036637">
    <property type="entry name" value="Phosphohistidine_dom_sf"/>
</dbReference>
<organism evidence="18 19">
    <name type="scientific">Nocardia terpenica</name>
    <dbReference type="NCBI Taxonomy" id="455432"/>
    <lineage>
        <taxon>Bacteria</taxon>
        <taxon>Bacillati</taxon>
        <taxon>Actinomycetota</taxon>
        <taxon>Actinomycetes</taxon>
        <taxon>Mycobacteriales</taxon>
        <taxon>Nocardiaceae</taxon>
        <taxon>Nocardia</taxon>
    </lineage>
</organism>
<evidence type="ECO:0000259" key="17">
    <source>
        <dbReference type="Pfam" id="PF01326"/>
    </source>
</evidence>
<dbReference type="Pfam" id="PF01326">
    <property type="entry name" value="PPDK_N"/>
    <property type="match status" value="1"/>
</dbReference>
<evidence type="ECO:0000256" key="12">
    <source>
        <dbReference type="ARBA" id="ARBA00022842"/>
    </source>
</evidence>
<dbReference type="InterPro" id="IPR008279">
    <property type="entry name" value="PEP-util_enz_mobile_dom"/>
</dbReference>
<evidence type="ECO:0000256" key="10">
    <source>
        <dbReference type="ARBA" id="ARBA00022777"/>
    </source>
</evidence>
<evidence type="ECO:0000256" key="4">
    <source>
        <dbReference type="ARBA" id="ARBA00007837"/>
    </source>
</evidence>
<dbReference type="Gene3D" id="3.50.30.10">
    <property type="entry name" value="Phosphohistidine domain"/>
    <property type="match status" value="1"/>
</dbReference>
<keyword evidence="7" id="KW-0808">Transferase</keyword>
<protein>
    <recommendedName>
        <fullName evidence="6">Phosphoenolpyruvate synthase</fullName>
        <ecNumber evidence="5">2.7.9.2</ecNumber>
    </recommendedName>
    <alternativeName>
        <fullName evidence="13">Pyruvate, water dikinase</fullName>
    </alternativeName>
</protein>
<evidence type="ECO:0000256" key="14">
    <source>
        <dbReference type="ARBA" id="ARBA00047700"/>
    </source>
</evidence>
<dbReference type="EMBL" id="CP046173">
    <property type="protein sequence ID" value="QIS18390.1"/>
    <property type="molecule type" value="Genomic_DNA"/>
</dbReference>
<comment type="similarity">
    <text evidence="4">Belongs to the PEP-utilizing enzyme family.</text>
</comment>
<comment type="pathway">
    <text evidence="3">Carbohydrate biosynthesis; gluconeogenesis.</text>
</comment>
<evidence type="ECO:0000256" key="11">
    <source>
        <dbReference type="ARBA" id="ARBA00022840"/>
    </source>
</evidence>
<feature type="compositionally biased region" description="Basic and acidic residues" evidence="15">
    <location>
        <begin position="30"/>
        <end position="39"/>
    </location>
</feature>
<dbReference type="PANTHER" id="PTHR43030:SF1">
    <property type="entry name" value="PHOSPHOENOLPYRUVATE SYNTHASE"/>
    <property type="match status" value="1"/>
</dbReference>
<evidence type="ECO:0000256" key="7">
    <source>
        <dbReference type="ARBA" id="ARBA00022679"/>
    </source>
</evidence>
<evidence type="ECO:0000259" key="16">
    <source>
        <dbReference type="Pfam" id="PF00391"/>
    </source>
</evidence>
<keyword evidence="8" id="KW-0479">Metal-binding</keyword>
<feature type="compositionally biased region" description="Basic and acidic residues" evidence="15">
    <location>
        <begin position="125"/>
        <end position="140"/>
    </location>
</feature>
<evidence type="ECO:0000256" key="6">
    <source>
        <dbReference type="ARBA" id="ARBA00021623"/>
    </source>
</evidence>
<keyword evidence="11" id="KW-0067">ATP-binding</keyword>
<name>A0A6G9YYY9_9NOCA</name>
<dbReference type="Proteomes" id="UP000500953">
    <property type="component" value="Chromosome"/>
</dbReference>
<evidence type="ECO:0000256" key="15">
    <source>
        <dbReference type="SAM" id="MobiDB-lite"/>
    </source>
</evidence>
<dbReference type="InterPro" id="IPR013815">
    <property type="entry name" value="ATP_grasp_subdomain_1"/>
</dbReference>
<accession>A0A6G9YYY9</accession>
<dbReference type="Pfam" id="PF00391">
    <property type="entry name" value="PEP-utilizers"/>
    <property type="match status" value="1"/>
</dbReference>
<reference evidence="18 19" key="1">
    <citation type="journal article" date="2019" name="ACS Chem. Biol.">
        <title>Identification and Mobilization of a Cryptic Antibiotic Biosynthesis Gene Locus from a Human-Pathogenic Nocardia Isolate.</title>
        <authorList>
            <person name="Herisse M."/>
            <person name="Ishida K."/>
            <person name="Porter J.L."/>
            <person name="Howden B."/>
            <person name="Hertweck C."/>
            <person name="Stinear T.P."/>
            <person name="Pidot S.J."/>
        </authorList>
    </citation>
    <scope>NUCLEOTIDE SEQUENCE [LARGE SCALE GENOMIC DNA]</scope>
    <source>
        <strain evidence="18 19">AUSMDU00012715</strain>
    </source>
</reference>
<proteinExistence type="inferred from homology"/>
<evidence type="ECO:0000256" key="3">
    <source>
        <dbReference type="ARBA" id="ARBA00004742"/>
    </source>
</evidence>
<evidence type="ECO:0000256" key="5">
    <source>
        <dbReference type="ARBA" id="ARBA00011996"/>
    </source>
</evidence>
<dbReference type="GO" id="GO:0008986">
    <property type="term" value="F:pyruvate, water dikinase activity"/>
    <property type="evidence" value="ECO:0007669"/>
    <property type="project" value="UniProtKB-EC"/>
</dbReference>
<dbReference type="AlphaFoldDB" id="A0A6G9YYY9"/>
<dbReference type="GO" id="GO:0046872">
    <property type="term" value="F:metal ion binding"/>
    <property type="evidence" value="ECO:0007669"/>
    <property type="project" value="UniProtKB-KW"/>
</dbReference>
<dbReference type="GO" id="GO:0005524">
    <property type="term" value="F:ATP binding"/>
    <property type="evidence" value="ECO:0007669"/>
    <property type="project" value="UniProtKB-KW"/>
</dbReference>
<evidence type="ECO:0000313" key="18">
    <source>
        <dbReference type="EMBL" id="QIS18390.1"/>
    </source>
</evidence>
<comment type="function">
    <text evidence="2">Catalyzes the phosphorylation of pyruvate to phosphoenolpyruvate.</text>
</comment>
<dbReference type="PANTHER" id="PTHR43030">
    <property type="entry name" value="PHOSPHOENOLPYRUVATE SYNTHASE"/>
    <property type="match status" value="1"/>
</dbReference>
<feature type="region of interest" description="Disordered" evidence="15">
    <location>
        <begin position="1"/>
        <end position="58"/>
    </location>
</feature>
<evidence type="ECO:0000256" key="1">
    <source>
        <dbReference type="ARBA" id="ARBA00001946"/>
    </source>
</evidence>
<dbReference type="Gene3D" id="3.30.470.20">
    <property type="entry name" value="ATP-grasp fold, B domain"/>
    <property type="match status" value="1"/>
</dbReference>
<evidence type="ECO:0000256" key="9">
    <source>
        <dbReference type="ARBA" id="ARBA00022741"/>
    </source>
</evidence>
<keyword evidence="12" id="KW-0460">Magnesium</keyword>
<keyword evidence="18" id="KW-0670">Pyruvate</keyword>
<sequence>MSDGRSAGWQCGQRLPGDGGSVAAVAAGGGDRRSRRADLRQVSASSGELAREPENPGYPSLSACHAGGGRGPGGCRHPGGGFCARRFDSRAAAGLSTPRCRGHRVRLADGRAGGRRPHRAAGARADSEIRRRPRGREGGHARRAGGGAVMNSVANQSNSYVLPLTDPAATLEIAGGKGSSLALMAAAGLPVPQGFHVTTAAYRRFVAVGDLHDRIVAVAARAVADAPETWTAAAGEIADLIVGQPIPDDVARQITAAYQRLGGPAVAVRSSATAEDLPGMSFAGQQETYLNIRGIGEVLDAVRRCWASLWTDRAIGYRARQKISSDEVALAVVVQELVPADVAGVAFTADPVTGARDRVLINAAWGLGEAVVSGQVTPDTLVVAKSDGTVLRRDVSDKRTMTVRTATGTREEPVPQQRRLEPALRPEEAAELARIAIRIEDYYGRPMDIEWALHDGRFFIVQARPITALPDPTPRWELPDPTGKYVRGSVMELLPEPLSPLFATLAIPAWEQATSAHYHEIGLPYFDDPMAIINGYGYYNTNYTGMLALRMALAQPRFLARTLPRYLRTARPRWRTAHDDYRAAADRWQSLDVGTAPAARLLTGVREIVDEAADYYLAIQGGALPAAYLSESLFTKVYNTLRHGDDPSATAFLLGYSSKPIRAEHALYDLARWARSKPGLAQRLASLSPAERADILTLDDPGDPAWQEFRRRFRTHLATYGDMVYDLDFAKPLPAEDPATLLQTLVYFLTEDAPDPRARQRVTADKRAAALRRLEHKHHGVRRSLALRLLGWAQSAAPLRENALADVGLGWPTVRKLLNEFGNRLTAAGAVTDAADVYWLELPELEAAAAALDSARMPVDSRAVVAERRTVWQTQRSMKAPRMLPERAKVLGIDFADEPNRSSVDGVVIEGTPGSPGTVTGPARIIHGPSEFHRMRPGDVLVATVTTPAWTPLFALASAIVTDVGGALSHGSIVAREYHIPAVLGTGIATERLRDDQHITVDGDTGTVTV</sequence>
<dbReference type="InterPro" id="IPR002192">
    <property type="entry name" value="PPDK_AMP/ATP-bd"/>
</dbReference>
<evidence type="ECO:0000256" key="2">
    <source>
        <dbReference type="ARBA" id="ARBA00002988"/>
    </source>
</evidence>
<evidence type="ECO:0000313" key="19">
    <source>
        <dbReference type="Proteomes" id="UP000500953"/>
    </source>
</evidence>
<dbReference type="SUPFAM" id="SSF52009">
    <property type="entry name" value="Phosphohistidine domain"/>
    <property type="match status" value="1"/>
</dbReference>
<dbReference type="SUPFAM" id="SSF56059">
    <property type="entry name" value="Glutathione synthetase ATP-binding domain-like"/>
    <property type="match status" value="1"/>
</dbReference>
<comment type="catalytic activity">
    <reaction evidence="14">
        <text>pyruvate + ATP + H2O = phosphoenolpyruvate + AMP + phosphate + 2 H(+)</text>
        <dbReference type="Rhea" id="RHEA:11364"/>
        <dbReference type="ChEBI" id="CHEBI:15361"/>
        <dbReference type="ChEBI" id="CHEBI:15377"/>
        <dbReference type="ChEBI" id="CHEBI:15378"/>
        <dbReference type="ChEBI" id="CHEBI:30616"/>
        <dbReference type="ChEBI" id="CHEBI:43474"/>
        <dbReference type="ChEBI" id="CHEBI:58702"/>
        <dbReference type="ChEBI" id="CHEBI:456215"/>
        <dbReference type="EC" id="2.7.9.2"/>
    </reaction>
</comment>
<keyword evidence="9" id="KW-0547">Nucleotide-binding</keyword>
<feature type="region of interest" description="Disordered" evidence="15">
    <location>
        <begin position="110"/>
        <end position="146"/>
    </location>
</feature>
<dbReference type="InterPro" id="IPR006319">
    <property type="entry name" value="PEP_synth"/>
</dbReference>
<comment type="cofactor">
    <cofactor evidence="1">
        <name>Mg(2+)</name>
        <dbReference type="ChEBI" id="CHEBI:18420"/>
    </cofactor>
</comment>
<evidence type="ECO:0000256" key="13">
    <source>
        <dbReference type="ARBA" id="ARBA00033470"/>
    </source>
</evidence>
<evidence type="ECO:0000256" key="8">
    <source>
        <dbReference type="ARBA" id="ARBA00022723"/>
    </source>
</evidence>
<gene>
    <name evidence="18" type="ORF">F6W96_08955</name>
</gene>
<feature type="domain" description="Pyruvate phosphate dikinase AMP/ATP-binding" evidence="17">
    <location>
        <begin position="172"/>
        <end position="471"/>
    </location>
</feature>
<dbReference type="Gene3D" id="3.30.1490.20">
    <property type="entry name" value="ATP-grasp fold, A domain"/>
    <property type="match status" value="1"/>
</dbReference>
<feature type="domain" description="PEP-utilising enzyme mobile" evidence="16">
    <location>
        <begin position="936"/>
        <end position="1006"/>
    </location>
</feature>
<keyword evidence="10" id="KW-0418">Kinase</keyword>
<dbReference type="EC" id="2.7.9.2" evidence="5"/>